<organism evidence="2 3">
    <name type="scientific">Pseudomonas endophytica</name>
    <dbReference type="NCBI Taxonomy" id="1563157"/>
    <lineage>
        <taxon>Bacteria</taxon>
        <taxon>Pseudomonadati</taxon>
        <taxon>Pseudomonadota</taxon>
        <taxon>Gammaproteobacteria</taxon>
        <taxon>Pseudomonadales</taxon>
        <taxon>Pseudomonadaceae</taxon>
        <taxon>Pseudomonas</taxon>
    </lineage>
</organism>
<dbReference type="InterPro" id="IPR025737">
    <property type="entry name" value="FApF"/>
</dbReference>
<dbReference type="STRING" id="1563157.AQS70_07825"/>
<reference evidence="2 3" key="1">
    <citation type="submission" date="2015-10" db="EMBL/GenBank/DDBJ databases">
        <title>Pseudomonas helleri sp. nov. and Pseudomonas weihenstephanensis sp. nov., isolated from raw cows milk.</title>
        <authorList>
            <person name="Von Neubeck M."/>
            <person name="Huptas C."/>
            <person name="Wenning M."/>
            <person name="Scherer S."/>
        </authorList>
    </citation>
    <scope>NUCLEOTIDE SEQUENCE [LARGE SCALE GENOMIC DNA]</scope>
    <source>
        <strain evidence="2 3">BSTT44</strain>
    </source>
</reference>
<evidence type="ECO:0000313" key="2">
    <source>
        <dbReference type="EMBL" id="KQB54353.1"/>
    </source>
</evidence>
<accession>A0A0Q0YXM3</accession>
<evidence type="ECO:0008006" key="4">
    <source>
        <dbReference type="Google" id="ProtNLM"/>
    </source>
</evidence>
<sequence>MKNVPVRALQAAGLLMCFNGAVSATEGNGNSYPLGVETNMSGMMMPEGLTSLLYYTHYNASDVKGNDGKNNPNIARYHVKSDTVSLRLSYVWPGVKWLGANVETRAALALPTIDLTLDVARPAPLGPLDKGGTTTDLGDLSFAPVLLGWHGKTLHQIAGVETFLPTGAYDKNEPVNAGRNYYQVAPFYAATWFPTQAWEASAKLRYGINSKNQKTDYRSGDELTLEYSAGYRFTEALSAGINGYVYRQTTDDRLQGASVNGNGNRGSVNAVGPYAMYRFSKDFAVVAKLQEEFGAKNKSEGTRLWLQARLPF</sequence>
<protein>
    <recommendedName>
        <fullName evidence="4">Phenol degradation protein meta</fullName>
    </recommendedName>
</protein>
<dbReference type="EMBL" id="LLWH01000090">
    <property type="protein sequence ID" value="KQB54353.1"/>
    <property type="molecule type" value="Genomic_DNA"/>
</dbReference>
<dbReference type="Proteomes" id="UP000050342">
    <property type="component" value="Unassembled WGS sequence"/>
</dbReference>
<evidence type="ECO:0000313" key="3">
    <source>
        <dbReference type="Proteomes" id="UP000050342"/>
    </source>
</evidence>
<keyword evidence="1" id="KW-0732">Signal</keyword>
<dbReference type="AlphaFoldDB" id="A0A0Q0YXM3"/>
<dbReference type="OrthoDB" id="8639774at2"/>
<proteinExistence type="predicted"/>
<evidence type="ECO:0000256" key="1">
    <source>
        <dbReference type="SAM" id="SignalP"/>
    </source>
</evidence>
<gene>
    <name evidence="2" type="ORF">AQS70_07825</name>
</gene>
<dbReference type="RefSeq" id="WP_055102265.1">
    <property type="nucleotide sequence ID" value="NZ_LLWH01000090.1"/>
</dbReference>
<dbReference type="Pfam" id="PF13557">
    <property type="entry name" value="Phenol_MetA_deg"/>
    <property type="match status" value="1"/>
</dbReference>
<feature type="signal peptide" evidence="1">
    <location>
        <begin position="1"/>
        <end position="24"/>
    </location>
</feature>
<name>A0A0Q0YXM3_9PSED</name>
<comment type="caution">
    <text evidence="2">The sequence shown here is derived from an EMBL/GenBank/DDBJ whole genome shotgun (WGS) entry which is preliminary data.</text>
</comment>
<feature type="chain" id="PRO_5006187353" description="Phenol degradation protein meta" evidence="1">
    <location>
        <begin position="25"/>
        <end position="312"/>
    </location>
</feature>
<keyword evidence="3" id="KW-1185">Reference proteome</keyword>